<dbReference type="GO" id="GO:0005524">
    <property type="term" value="F:ATP binding"/>
    <property type="evidence" value="ECO:0007669"/>
    <property type="project" value="UniProtKB-UniRule"/>
</dbReference>
<keyword evidence="7" id="KW-0131">Cell cycle</keyword>
<keyword evidence="4 7" id="KW-0436">Ligase</keyword>
<evidence type="ECO:0000313" key="10">
    <source>
        <dbReference type="Proteomes" id="UP000018951"/>
    </source>
</evidence>
<evidence type="ECO:0000256" key="1">
    <source>
        <dbReference type="ARBA" id="ARBA00004496"/>
    </source>
</evidence>
<comment type="pathway">
    <text evidence="2 7">Cell wall biogenesis; peptidoglycan biosynthesis.</text>
</comment>
<gene>
    <name evidence="7 9" type="primary">murD</name>
    <name evidence="9" type="ORF">P857_31</name>
</gene>
<keyword evidence="10" id="KW-1185">Reference proteome</keyword>
<dbReference type="EMBL" id="AXCJ01000002">
    <property type="protein sequence ID" value="ETO91584.1"/>
    <property type="molecule type" value="Genomic_DNA"/>
</dbReference>
<dbReference type="InterPro" id="IPR036615">
    <property type="entry name" value="Mur_ligase_C_dom_sf"/>
</dbReference>
<dbReference type="Pfam" id="PF08245">
    <property type="entry name" value="Mur_ligase_M"/>
    <property type="match status" value="1"/>
</dbReference>
<keyword evidence="5 7" id="KW-0547">Nucleotide-binding</keyword>
<dbReference type="AlphaFoldDB" id="W2V017"/>
<keyword evidence="7" id="KW-0961">Cell wall biogenesis/degradation</keyword>
<dbReference type="GO" id="GO:0071555">
    <property type="term" value="P:cell wall organization"/>
    <property type="evidence" value="ECO:0007669"/>
    <property type="project" value="UniProtKB-KW"/>
</dbReference>
<evidence type="ECO:0000313" key="9">
    <source>
        <dbReference type="EMBL" id="ETO91584.1"/>
    </source>
</evidence>
<evidence type="ECO:0000256" key="2">
    <source>
        <dbReference type="ARBA" id="ARBA00004752"/>
    </source>
</evidence>
<evidence type="ECO:0000256" key="7">
    <source>
        <dbReference type="HAMAP-Rule" id="MF_00639"/>
    </source>
</evidence>
<dbReference type="InterPro" id="IPR013221">
    <property type="entry name" value="Mur_ligase_cen"/>
</dbReference>
<evidence type="ECO:0000256" key="6">
    <source>
        <dbReference type="ARBA" id="ARBA00022840"/>
    </source>
</evidence>
<comment type="caution">
    <text evidence="9">The sequence shown here is derived from an EMBL/GenBank/DDBJ whole genome shotgun (WGS) entry which is preliminary data.</text>
</comment>
<dbReference type="PATRIC" id="fig|1401685.3.peg.406"/>
<sequence length="441" mass="50063">MTSFSIETIKSIAVLGLGVTGVSVVRYFSKRCSDITIYLADDSHDKILEVQKDYNHTISENPVDWSWEKIDFLILSPGIPCKYPDPHSVVRLALEKGCSIKSDIELYMLLYPESKYIGITGTNGKSTVVTLLTEILNTKYKASIAGNIGLAIFDAPLDQDFYVVEFSSFQLEICNQLSLFMASIINVHYDHMDRYSSFNEYLKSKLKIFDSSGTIAYVNNDQSQIISSHNNTVRYFSTRNTLESGFSIRGLDIFIDSRHIVSLSYQPIPDENIILCLSMAYDIGIEIQHIVTVIENFRILEHRMEVFREEKGVIYINDSKATNAHATACALKSLSGDIIWVAGGRMKGYDDLSIIPVHNVIKAFFIGEAKEIFSEQFSFLNHETLSSLEEVIDKVQKFVEHRKDVYILFSPACSSFDMWSNFIKRGQDFKRCVSEMLSDNE</sequence>
<dbReference type="InterPro" id="IPR005762">
    <property type="entry name" value="MurD"/>
</dbReference>
<dbReference type="SUPFAM" id="SSF53623">
    <property type="entry name" value="MurD-like peptide ligases, catalytic domain"/>
    <property type="match status" value="1"/>
</dbReference>
<dbReference type="SUPFAM" id="SSF51984">
    <property type="entry name" value="MurCD N-terminal domain"/>
    <property type="match status" value="1"/>
</dbReference>
<dbReference type="Pfam" id="PF21799">
    <property type="entry name" value="MurD-like_N"/>
    <property type="match status" value="1"/>
</dbReference>
<name>W2V017_9RICK</name>
<evidence type="ECO:0000256" key="4">
    <source>
        <dbReference type="ARBA" id="ARBA00022598"/>
    </source>
</evidence>
<dbReference type="GO" id="GO:0005737">
    <property type="term" value="C:cytoplasm"/>
    <property type="evidence" value="ECO:0007669"/>
    <property type="project" value="UniProtKB-SubCell"/>
</dbReference>
<comment type="subcellular location">
    <subcellularLocation>
        <location evidence="1 7">Cytoplasm</location>
    </subcellularLocation>
</comment>
<protein>
    <recommendedName>
        <fullName evidence="7">UDP-N-acetylmuramoylalanine--D-glutamate ligase</fullName>
        <ecNumber evidence="7">6.3.2.9</ecNumber>
    </recommendedName>
    <alternativeName>
        <fullName evidence="7">D-glutamic acid-adding enzyme</fullName>
    </alternativeName>
    <alternativeName>
        <fullName evidence="7">UDP-N-acetylmuramoyl-L-alanyl-D-glutamate synthetase</fullName>
    </alternativeName>
</protein>
<dbReference type="PANTHER" id="PTHR43692">
    <property type="entry name" value="UDP-N-ACETYLMURAMOYLALANINE--D-GLUTAMATE LIGASE"/>
    <property type="match status" value="1"/>
</dbReference>
<dbReference type="GO" id="GO:0008360">
    <property type="term" value="P:regulation of cell shape"/>
    <property type="evidence" value="ECO:0007669"/>
    <property type="project" value="UniProtKB-KW"/>
</dbReference>
<dbReference type="SUPFAM" id="SSF53244">
    <property type="entry name" value="MurD-like peptide ligases, peptide-binding domain"/>
    <property type="match status" value="1"/>
</dbReference>
<evidence type="ECO:0000259" key="8">
    <source>
        <dbReference type="Pfam" id="PF08245"/>
    </source>
</evidence>
<feature type="domain" description="Mur ligase central" evidence="8">
    <location>
        <begin position="119"/>
        <end position="240"/>
    </location>
</feature>
<keyword evidence="3 7" id="KW-0963">Cytoplasm</keyword>
<dbReference type="GO" id="GO:0008764">
    <property type="term" value="F:UDP-N-acetylmuramoylalanine-D-glutamate ligase activity"/>
    <property type="evidence" value="ECO:0007669"/>
    <property type="project" value="UniProtKB-UniRule"/>
</dbReference>
<comment type="similarity">
    <text evidence="7">Belongs to the MurCDEF family.</text>
</comment>
<keyword evidence="7" id="KW-0132">Cell division</keyword>
<dbReference type="Gene3D" id="3.40.50.720">
    <property type="entry name" value="NAD(P)-binding Rossmann-like Domain"/>
    <property type="match status" value="1"/>
</dbReference>
<evidence type="ECO:0000256" key="3">
    <source>
        <dbReference type="ARBA" id="ARBA00022490"/>
    </source>
</evidence>
<organism evidence="9 10">
    <name type="scientific">Candidatus Xenolissoclinum pacificiensis L6</name>
    <dbReference type="NCBI Taxonomy" id="1401685"/>
    <lineage>
        <taxon>Bacteria</taxon>
        <taxon>Pseudomonadati</taxon>
        <taxon>Pseudomonadota</taxon>
        <taxon>Alphaproteobacteria</taxon>
        <taxon>Rickettsiales</taxon>
        <taxon>Anaplasmataceae</taxon>
        <taxon>Candidatus Xenolissoclinum</taxon>
    </lineage>
</organism>
<dbReference type="GO" id="GO:0051301">
    <property type="term" value="P:cell division"/>
    <property type="evidence" value="ECO:0007669"/>
    <property type="project" value="UniProtKB-KW"/>
</dbReference>
<comment type="catalytic activity">
    <reaction evidence="7">
        <text>UDP-N-acetyl-alpha-D-muramoyl-L-alanine + D-glutamate + ATP = UDP-N-acetyl-alpha-D-muramoyl-L-alanyl-D-glutamate + ADP + phosphate + H(+)</text>
        <dbReference type="Rhea" id="RHEA:16429"/>
        <dbReference type="ChEBI" id="CHEBI:15378"/>
        <dbReference type="ChEBI" id="CHEBI:29986"/>
        <dbReference type="ChEBI" id="CHEBI:30616"/>
        <dbReference type="ChEBI" id="CHEBI:43474"/>
        <dbReference type="ChEBI" id="CHEBI:83898"/>
        <dbReference type="ChEBI" id="CHEBI:83900"/>
        <dbReference type="ChEBI" id="CHEBI:456216"/>
        <dbReference type="EC" id="6.3.2.9"/>
    </reaction>
</comment>
<dbReference type="Gene3D" id="3.90.190.20">
    <property type="entry name" value="Mur ligase, C-terminal domain"/>
    <property type="match status" value="1"/>
</dbReference>
<dbReference type="STRING" id="1401685.P857_31"/>
<comment type="function">
    <text evidence="7">Cell wall formation. Catalyzes the addition of glutamate to the nucleotide precursor UDP-N-acetylmuramoyl-L-alanine (UMA).</text>
</comment>
<proteinExistence type="inferred from homology"/>
<evidence type="ECO:0000256" key="5">
    <source>
        <dbReference type="ARBA" id="ARBA00022741"/>
    </source>
</evidence>
<dbReference type="Gene3D" id="3.40.1190.10">
    <property type="entry name" value="Mur-like, catalytic domain"/>
    <property type="match status" value="1"/>
</dbReference>
<dbReference type="InterPro" id="IPR036565">
    <property type="entry name" value="Mur-like_cat_sf"/>
</dbReference>
<dbReference type="EC" id="6.3.2.9" evidence="7"/>
<dbReference type="GO" id="GO:0009252">
    <property type="term" value="P:peptidoglycan biosynthetic process"/>
    <property type="evidence" value="ECO:0007669"/>
    <property type="project" value="UniProtKB-UniRule"/>
</dbReference>
<dbReference type="UniPathway" id="UPA00219"/>
<keyword evidence="6 7" id="KW-0067">ATP-binding</keyword>
<dbReference type="HAMAP" id="MF_00639">
    <property type="entry name" value="MurD"/>
    <property type="match status" value="1"/>
</dbReference>
<feature type="binding site" evidence="7">
    <location>
        <begin position="121"/>
        <end position="127"/>
    </location>
    <ligand>
        <name>ATP</name>
        <dbReference type="ChEBI" id="CHEBI:30616"/>
    </ligand>
</feature>
<keyword evidence="7" id="KW-0133">Cell shape</keyword>
<accession>W2V017</accession>
<dbReference type="Proteomes" id="UP000018951">
    <property type="component" value="Unassembled WGS sequence"/>
</dbReference>
<keyword evidence="7" id="KW-0573">Peptidoglycan synthesis</keyword>
<reference evidence="9 10" key="1">
    <citation type="journal article" date="2013" name="PLoS ONE">
        <title>Bacterial endosymbiosis in a chordate host: long-term co-evolution and conservation of secondary metabolism.</title>
        <authorList>
            <person name="Kwan J.C."/>
            <person name="Schmidt E.W."/>
        </authorList>
    </citation>
    <scope>NUCLEOTIDE SEQUENCE [LARGE SCALE GENOMIC DNA]</scope>
    <source>
        <strain evidence="10">L6</strain>
    </source>
</reference>
<dbReference type="NCBIfam" id="TIGR01087">
    <property type="entry name" value="murD"/>
    <property type="match status" value="1"/>
</dbReference>
<dbReference type="PANTHER" id="PTHR43692:SF1">
    <property type="entry name" value="UDP-N-ACETYLMURAMOYLALANINE--D-GLUTAMATE LIGASE"/>
    <property type="match status" value="1"/>
</dbReference>